<dbReference type="EMBL" id="LSRX01001767">
    <property type="protein sequence ID" value="OLP77434.1"/>
    <property type="molecule type" value="Genomic_DNA"/>
</dbReference>
<keyword evidence="2" id="KW-0547">Nucleotide-binding</keyword>
<name>A0A1Q9C3E0_SYMMI</name>
<comment type="caution">
    <text evidence="4">The sequence shown here is derived from an EMBL/GenBank/DDBJ whole genome shotgun (WGS) entry which is preliminary data.</text>
</comment>
<dbReference type="PROSITE" id="PS50067">
    <property type="entry name" value="KINESIN_MOTOR_2"/>
    <property type="match status" value="1"/>
</dbReference>
<accession>A0A1Q9C3E0</accession>
<evidence type="ECO:0000313" key="5">
    <source>
        <dbReference type="Proteomes" id="UP000186817"/>
    </source>
</evidence>
<keyword evidence="1" id="KW-0040">ANK repeat</keyword>
<dbReference type="GO" id="GO:0008017">
    <property type="term" value="F:microtubule binding"/>
    <property type="evidence" value="ECO:0007669"/>
    <property type="project" value="InterPro"/>
</dbReference>
<dbReference type="Proteomes" id="UP000186817">
    <property type="component" value="Unassembled WGS sequence"/>
</dbReference>
<dbReference type="PANTHER" id="PTHR24133:SF40">
    <property type="entry name" value="ANKYRIN REPEAT DOMAIN 44"/>
    <property type="match status" value="1"/>
</dbReference>
<dbReference type="InterPro" id="IPR052391">
    <property type="entry name" value="E3_Ligase-Neurotoxin"/>
</dbReference>
<dbReference type="Pfam" id="PF00225">
    <property type="entry name" value="Kinesin"/>
    <property type="match status" value="1"/>
</dbReference>
<sequence length="1022" mass="111331">MECCLPGRFRTPLELHAKSLQRAGGVDQAILMHFPMFTIPVETLLKMTTIEPHEELQAQGSLVVFDRSMGNAAFVSHQWLSKHQPDPELKQFRVLQDALRRLLHELTSVPVDPLTEVYVPTAESLPLRDFQSKPLYLWYDYFSCPQLGQSGESRADAIDSIPAYVAECSYFFGLCPVVDCPDDGRVLGPISWAQRGWCRVERVCRELSRDGSWILIQSDKSLALVGTELAFVGGAVGEGEFTLAQDRLKLAPVLKEAVRRKLLDCLASFDFESYRLHLNMQTVHLRGLNIGPVTDLVSGFEPGFGGIPDVVAEFLHQNGFRTVLDIDDAGWAPVHYAALGGRADVIEGLLRQRADPNRRTTKDRPKVGCPVSMSALDLTMLFKHSDAARLLIAAGARMDGSIMPSMAYASISNNPEGIRILCNAGADPHAENQINIPMVDVCSGYGSLAALEALLAQALPGTLNLSQALWSSMWCSRGGTAEMVDRLVGLRADVNHQRKIRTGSALDIFQVAKAKSCQQESDEATTLAALWYHIRDMTPLMGAVITAQYEGAAALIACGARQDLRNTNGWTAKDFAAGDDLQQLHDSIYHGYQFVSSFNSVSDSVSAPVSHPNLSAWECGPRALDVGVRKDRIQLVSHAACSVQRTLARTNSAAFWLVLRCFCHSPAFAGIPHVELSASWSPRRFSMGCGALQAEPCREGGAPADLTLRATVEQWEAPGVVEWPQRLFAGASGHSWMVYEVMSFLPFKTCALELPLLSKSAHGFFNASDAGSGFWRVLCRCMAQESKLYLPPDEAGLKLLAGAHAGNPDGDGRSLLRELLTLRKHFFQGGGNTELGSEHFQVATFCRFRPARKVLIDGEMSVHTNDTPVQLPLNQRVALLQQKHPNLSRADAVKMLINKGCGAAPPLSEVTNITNQEPEKNEEEAIKPVMEKSEAPGFAASVLNVTPGEFGSVMTMSPGIGIRKWSFAGVFDQAASQRDIYGRCGLRPAVGLVNGQSGALIVYGQTGSGKTHTMFGGAKELC</sequence>
<dbReference type="InterPro" id="IPR036961">
    <property type="entry name" value="Kinesin_motor_dom_sf"/>
</dbReference>
<feature type="repeat" description="ANK" evidence="1">
    <location>
        <begin position="329"/>
        <end position="361"/>
    </location>
</feature>
<dbReference type="SUPFAM" id="SSF48403">
    <property type="entry name" value="Ankyrin repeat"/>
    <property type="match status" value="1"/>
</dbReference>
<keyword evidence="2" id="KW-0067">ATP-binding</keyword>
<dbReference type="PROSITE" id="PS50297">
    <property type="entry name" value="ANK_REP_REGION"/>
    <property type="match status" value="1"/>
</dbReference>
<proteinExistence type="inferred from homology"/>
<feature type="binding site" evidence="2">
    <location>
        <begin position="1004"/>
        <end position="1011"/>
    </location>
    <ligand>
        <name>ATP</name>
        <dbReference type="ChEBI" id="CHEBI:30616"/>
    </ligand>
</feature>
<dbReference type="SUPFAM" id="SSF52540">
    <property type="entry name" value="P-loop containing nucleoside triphosphate hydrolases"/>
    <property type="match status" value="1"/>
</dbReference>
<dbReference type="Pfam" id="PF00023">
    <property type="entry name" value="Ank"/>
    <property type="match status" value="1"/>
</dbReference>
<evidence type="ECO:0000313" key="4">
    <source>
        <dbReference type="EMBL" id="OLP77434.1"/>
    </source>
</evidence>
<dbReference type="Gene3D" id="3.40.850.10">
    <property type="entry name" value="Kinesin motor domain"/>
    <property type="match status" value="1"/>
</dbReference>
<evidence type="ECO:0000259" key="3">
    <source>
        <dbReference type="PROSITE" id="PS50067"/>
    </source>
</evidence>
<reference evidence="4 5" key="1">
    <citation type="submission" date="2016-02" db="EMBL/GenBank/DDBJ databases">
        <title>Genome analysis of coral dinoflagellate symbionts highlights evolutionary adaptations to a symbiotic lifestyle.</title>
        <authorList>
            <person name="Aranda M."/>
            <person name="Li Y."/>
            <person name="Liew Y.J."/>
            <person name="Baumgarten S."/>
            <person name="Simakov O."/>
            <person name="Wilson M."/>
            <person name="Piel J."/>
            <person name="Ashoor H."/>
            <person name="Bougouffa S."/>
            <person name="Bajic V.B."/>
            <person name="Ryu T."/>
            <person name="Ravasi T."/>
            <person name="Bayer T."/>
            <person name="Micklem G."/>
            <person name="Kim H."/>
            <person name="Bhak J."/>
            <person name="Lajeunesse T.C."/>
            <person name="Voolstra C.R."/>
        </authorList>
    </citation>
    <scope>NUCLEOTIDE SEQUENCE [LARGE SCALE GENOMIC DNA]</scope>
    <source>
        <strain evidence="4 5">CCMP2467</strain>
    </source>
</reference>
<dbReference type="PROSITE" id="PS50088">
    <property type="entry name" value="ANK_REPEAT"/>
    <property type="match status" value="1"/>
</dbReference>
<evidence type="ECO:0000256" key="1">
    <source>
        <dbReference type="PROSITE-ProRule" id="PRU00023"/>
    </source>
</evidence>
<keyword evidence="2" id="KW-0505">Motor protein</keyword>
<dbReference type="GO" id="GO:0005524">
    <property type="term" value="F:ATP binding"/>
    <property type="evidence" value="ECO:0007669"/>
    <property type="project" value="UniProtKB-UniRule"/>
</dbReference>
<protein>
    <submittedName>
        <fullName evidence="4">Kinesin-like protein KIF20B</fullName>
    </submittedName>
</protein>
<feature type="domain" description="Kinesin motor" evidence="3">
    <location>
        <begin position="841"/>
        <end position="1022"/>
    </location>
</feature>
<dbReference type="InterPro" id="IPR027417">
    <property type="entry name" value="P-loop_NTPase"/>
</dbReference>
<dbReference type="InterPro" id="IPR036770">
    <property type="entry name" value="Ankyrin_rpt-contain_sf"/>
</dbReference>
<gene>
    <name evidence="4" type="primary">KIF20B</name>
    <name evidence="4" type="ORF">AK812_SmicGene42505</name>
</gene>
<organism evidence="4 5">
    <name type="scientific">Symbiodinium microadriaticum</name>
    <name type="common">Dinoflagellate</name>
    <name type="synonym">Zooxanthella microadriatica</name>
    <dbReference type="NCBI Taxonomy" id="2951"/>
    <lineage>
        <taxon>Eukaryota</taxon>
        <taxon>Sar</taxon>
        <taxon>Alveolata</taxon>
        <taxon>Dinophyceae</taxon>
        <taxon>Suessiales</taxon>
        <taxon>Symbiodiniaceae</taxon>
        <taxon>Symbiodinium</taxon>
    </lineage>
</organism>
<dbReference type="PANTHER" id="PTHR24133">
    <property type="entry name" value="ANKYRIN DOMAIN-CONTAINING"/>
    <property type="match status" value="1"/>
</dbReference>
<dbReference type="AlphaFoldDB" id="A0A1Q9C3E0"/>
<evidence type="ECO:0000256" key="2">
    <source>
        <dbReference type="PROSITE-ProRule" id="PRU00283"/>
    </source>
</evidence>
<dbReference type="Gene3D" id="1.25.40.20">
    <property type="entry name" value="Ankyrin repeat-containing domain"/>
    <property type="match status" value="2"/>
</dbReference>
<keyword evidence="5" id="KW-1185">Reference proteome</keyword>
<dbReference type="InterPro" id="IPR002110">
    <property type="entry name" value="Ankyrin_rpt"/>
</dbReference>
<dbReference type="OrthoDB" id="194358at2759"/>
<comment type="similarity">
    <text evidence="2">Belongs to the TRAFAC class myosin-kinesin ATPase superfamily. Kinesin family.</text>
</comment>
<dbReference type="SMART" id="SM00248">
    <property type="entry name" value="ANK"/>
    <property type="match status" value="5"/>
</dbReference>
<dbReference type="GO" id="GO:0003777">
    <property type="term" value="F:microtubule motor activity"/>
    <property type="evidence" value="ECO:0007669"/>
    <property type="project" value="InterPro"/>
</dbReference>
<dbReference type="GO" id="GO:0007018">
    <property type="term" value="P:microtubule-based movement"/>
    <property type="evidence" value="ECO:0007669"/>
    <property type="project" value="InterPro"/>
</dbReference>
<dbReference type="InterPro" id="IPR001752">
    <property type="entry name" value="Kinesin_motor_dom"/>
</dbReference>